<evidence type="ECO:0000313" key="2">
    <source>
        <dbReference type="EMBL" id="GMI23575.1"/>
    </source>
</evidence>
<gene>
    <name evidence="2" type="ORF">TrCOL_g11289</name>
</gene>
<organism evidence="2 3">
    <name type="scientific">Triparma columacea</name>
    <dbReference type="NCBI Taxonomy" id="722753"/>
    <lineage>
        <taxon>Eukaryota</taxon>
        <taxon>Sar</taxon>
        <taxon>Stramenopiles</taxon>
        <taxon>Ochrophyta</taxon>
        <taxon>Bolidophyceae</taxon>
        <taxon>Parmales</taxon>
        <taxon>Triparmaceae</taxon>
        <taxon>Triparma</taxon>
    </lineage>
</organism>
<evidence type="ECO:0000313" key="3">
    <source>
        <dbReference type="Proteomes" id="UP001165065"/>
    </source>
</evidence>
<protein>
    <submittedName>
        <fullName evidence="2">Uncharacterized protein</fullName>
    </submittedName>
</protein>
<sequence length="110" mass="12576">MTNDARRSIAKPTPEEALDPVPPHLLDNFGKSARSRHLQGRFDCVKWSYSNPKASSNGRAGKGLYREWEAELLGDFVREYVTKSRSRNLDKSEGEPRVQTRNTTLLHKCF</sequence>
<dbReference type="EMBL" id="BRYA01000571">
    <property type="protein sequence ID" value="GMI23575.1"/>
    <property type="molecule type" value="Genomic_DNA"/>
</dbReference>
<evidence type="ECO:0000256" key="1">
    <source>
        <dbReference type="SAM" id="MobiDB-lite"/>
    </source>
</evidence>
<feature type="region of interest" description="Disordered" evidence="1">
    <location>
        <begin position="1"/>
        <end position="29"/>
    </location>
</feature>
<reference evidence="3" key="1">
    <citation type="journal article" date="2023" name="Commun. Biol.">
        <title>Genome analysis of Parmales, the sister group of diatoms, reveals the evolutionary specialization of diatoms from phago-mixotrophs to photoautotrophs.</title>
        <authorList>
            <person name="Ban H."/>
            <person name="Sato S."/>
            <person name="Yoshikawa S."/>
            <person name="Yamada K."/>
            <person name="Nakamura Y."/>
            <person name="Ichinomiya M."/>
            <person name="Sato N."/>
            <person name="Blanc-Mathieu R."/>
            <person name="Endo H."/>
            <person name="Kuwata A."/>
            <person name="Ogata H."/>
        </authorList>
    </citation>
    <scope>NUCLEOTIDE SEQUENCE [LARGE SCALE GENOMIC DNA]</scope>
</reference>
<keyword evidence="3" id="KW-1185">Reference proteome</keyword>
<comment type="caution">
    <text evidence="2">The sequence shown here is derived from an EMBL/GenBank/DDBJ whole genome shotgun (WGS) entry which is preliminary data.</text>
</comment>
<dbReference type="AlphaFoldDB" id="A0A9W7FYK8"/>
<proteinExistence type="predicted"/>
<accession>A0A9W7FYK8</accession>
<dbReference type="Proteomes" id="UP001165065">
    <property type="component" value="Unassembled WGS sequence"/>
</dbReference>
<name>A0A9W7FYK8_9STRA</name>